<dbReference type="AlphaFoldDB" id="A0A6I2UU15"/>
<gene>
    <name evidence="1" type="ORF">FYJ78_05765</name>
</gene>
<reference evidence="1 2" key="1">
    <citation type="submission" date="2019-08" db="EMBL/GenBank/DDBJ databases">
        <title>In-depth cultivation of the pig gut microbiome towards novel bacterial diversity and tailored functional studies.</title>
        <authorList>
            <person name="Wylensek D."/>
            <person name="Hitch T.C.A."/>
            <person name="Clavel T."/>
        </authorList>
    </citation>
    <scope>NUCLEOTIDE SEQUENCE [LARGE SCALE GENOMIC DNA]</scope>
    <source>
        <strain evidence="2">WCA-380-WT-3B3</strain>
    </source>
</reference>
<dbReference type="Proteomes" id="UP000430222">
    <property type="component" value="Unassembled WGS sequence"/>
</dbReference>
<dbReference type="InterPro" id="IPR007488">
    <property type="entry name" value="DUF535"/>
</dbReference>
<sequence length="335" mass="40302">MRISLRRLNRTLLISYLVGERITNKAEESALESYITIGKRIYRTEVLREARRLVIFVGRCLFNRKRMKKLDAFFHRNELTEKFIEEYPYAYEQPTRAFFYNKSNFNERAELLENHIDFLQKIFRPEVFLKFYRYEDQNIWENTGEGEPLHLALYFEPGQRKEGLLSIVLRRENERPLYQMIFWIAPNKDGEWSLWIGAMQGPNLENAKEVIKKITKQCHAYRTKNLILHATQEAARAMGLKHIYAVTNHGYYANNHVRRDRKLKTDFSKFWEESGGTLCKDERFYELPMVEYRKTMEEVPTRKRAVYRRRFALMDEIDDAILKNIKAMMKEQDHV</sequence>
<evidence type="ECO:0000313" key="1">
    <source>
        <dbReference type="EMBL" id="MSV24697.1"/>
    </source>
</evidence>
<keyword evidence="2" id="KW-1185">Reference proteome</keyword>
<evidence type="ECO:0000313" key="2">
    <source>
        <dbReference type="Proteomes" id="UP000430222"/>
    </source>
</evidence>
<proteinExistence type="predicted"/>
<dbReference type="Pfam" id="PF04393">
    <property type="entry name" value="DUF535"/>
    <property type="match status" value="1"/>
</dbReference>
<dbReference type="GO" id="GO:0006974">
    <property type="term" value="P:DNA damage response"/>
    <property type="evidence" value="ECO:0007669"/>
    <property type="project" value="TreeGrafter"/>
</dbReference>
<comment type="caution">
    <text evidence="1">The sequence shown here is derived from an EMBL/GenBank/DDBJ whole genome shotgun (WGS) entry which is preliminary data.</text>
</comment>
<dbReference type="PANTHER" id="PTHR38785:SF1">
    <property type="entry name" value="HOMOLOG OF VIRK"/>
    <property type="match status" value="1"/>
</dbReference>
<dbReference type="EMBL" id="VUNL01000005">
    <property type="protein sequence ID" value="MSV24697.1"/>
    <property type="molecule type" value="Genomic_DNA"/>
</dbReference>
<organism evidence="1 2">
    <name type="scientific">Selenomonas montiformis</name>
    <dbReference type="NCBI Taxonomy" id="2652285"/>
    <lineage>
        <taxon>Bacteria</taxon>
        <taxon>Bacillati</taxon>
        <taxon>Bacillota</taxon>
        <taxon>Negativicutes</taxon>
        <taxon>Selenomonadales</taxon>
        <taxon>Selenomonadaceae</taxon>
        <taxon>Selenomonas</taxon>
    </lineage>
</organism>
<dbReference type="PANTHER" id="PTHR38785">
    <property type="entry name" value="HOMOLOG OF VIRK"/>
    <property type="match status" value="1"/>
</dbReference>
<accession>A0A6I2UU15</accession>
<protein>
    <submittedName>
        <fullName evidence="1">DUF535 domain-containing protein</fullName>
    </submittedName>
</protein>
<name>A0A6I2UU15_9FIRM</name>